<protein>
    <recommendedName>
        <fullName evidence="4">WD repeat domain-containing protein 83</fullName>
    </recommendedName>
    <alternativeName>
        <fullName evidence="5">Mitogen-activated protein kinase organizer 1</fullName>
    </alternativeName>
</protein>
<comment type="subcellular location">
    <subcellularLocation>
        <location evidence="1">Cytoplasm</location>
    </subcellularLocation>
</comment>
<dbReference type="Gene3D" id="2.130.10.10">
    <property type="entry name" value="YVTN repeat-like/Quinoprotein amine dehydrogenase"/>
    <property type="match status" value="2"/>
</dbReference>
<dbReference type="SMART" id="SM00320">
    <property type="entry name" value="WD40"/>
    <property type="match status" value="4"/>
</dbReference>
<dbReference type="GO" id="GO:0071013">
    <property type="term" value="C:catalytic step 2 spliceosome"/>
    <property type="evidence" value="ECO:0007669"/>
    <property type="project" value="TreeGrafter"/>
</dbReference>
<evidence type="ECO:0000313" key="6">
    <source>
        <dbReference type="EMBL" id="NWX94730.1"/>
    </source>
</evidence>
<dbReference type="SUPFAM" id="SSF50978">
    <property type="entry name" value="WD40 repeat-like"/>
    <property type="match status" value="1"/>
</dbReference>
<feature type="non-terminal residue" evidence="6">
    <location>
        <position position="1"/>
    </location>
</feature>
<dbReference type="GO" id="GO:0005737">
    <property type="term" value="C:cytoplasm"/>
    <property type="evidence" value="ECO:0007669"/>
    <property type="project" value="UniProtKB-SubCell"/>
</dbReference>
<dbReference type="InterPro" id="IPR001680">
    <property type="entry name" value="WD40_rpt"/>
</dbReference>
<dbReference type="Proteomes" id="UP000538817">
    <property type="component" value="Unassembled WGS sequence"/>
</dbReference>
<dbReference type="PANTHER" id="PTHR22842:SF3">
    <property type="entry name" value="WD REPEAT DOMAIN-CONTAINING PROTEIN 83"/>
    <property type="match status" value="1"/>
</dbReference>
<evidence type="ECO:0000313" key="7">
    <source>
        <dbReference type="Proteomes" id="UP000538817"/>
    </source>
</evidence>
<dbReference type="AlphaFoldDB" id="A0A7K7AEZ1"/>
<organism evidence="6 7">
    <name type="scientific">Nothoprocta pentlandii</name>
    <dbReference type="NCBI Taxonomy" id="2585814"/>
    <lineage>
        <taxon>Eukaryota</taxon>
        <taxon>Metazoa</taxon>
        <taxon>Chordata</taxon>
        <taxon>Craniata</taxon>
        <taxon>Vertebrata</taxon>
        <taxon>Euteleostomi</taxon>
        <taxon>Archelosauria</taxon>
        <taxon>Archosauria</taxon>
        <taxon>Dinosauria</taxon>
        <taxon>Saurischia</taxon>
        <taxon>Theropoda</taxon>
        <taxon>Coelurosauria</taxon>
        <taxon>Aves</taxon>
        <taxon>Palaeognathae</taxon>
        <taxon>Tinamiformes</taxon>
        <taxon>Tinamidae</taxon>
        <taxon>Nothoprocta</taxon>
    </lineage>
</organism>
<proteinExistence type="inferred from homology"/>
<evidence type="ECO:0000256" key="3">
    <source>
        <dbReference type="ARBA" id="ARBA00038145"/>
    </source>
</evidence>
<evidence type="ECO:0000256" key="4">
    <source>
        <dbReference type="ARBA" id="ARBA00040453"/>
    </source>
</evidence>
<dbReference type="InterPro" id="IPR015943">
    <property type="entry name" value="WD40/YVTN_repeat-like_dom_sf"/>
</dbReference>
<reference evidence="6 7" key="1">
    <citation type="submission" date="2019-09" db="EMBL/GenBank/DDBJ databases">
        <title>Bird 10,000 Genomes (B10K) Project - Family phase.</title>
        <authorList>
            <person name="Zhang G."/>
        </authorList>
    </citation>
    <scope>NUCLEOTIDE SEQUENCE [LARGE SCALE GENOMIC DNA]</scope>
    <source>
        <strain evidence="6">B10K-MSB-04</strain>
    </source>
</reference>
<keyword evidence="2" id="KW-0963">Cytoplasm</keyword>
<evidence type="ECO:0000256" key="5">
    <source>
        <dbReference type="ARBA" id="ARBA00042222"/>
    </source>
</evidence>
<evidence type="ECO:0000256" key="1">
    <source>
        <dbReference type="ARBA" id="ARBA00004496"/>
    </source>
</evidence>
<dbReference type="GO" id="GO:0000398">
    <property type="term" value="P:mRNA splicing, via spliceosome"/>
    <property type="evidence" value="ECO:0007669"/>
    <property type="project" value="TreeGrafter"/>
</dbReference>
<dbReference type="InterPro" id="IPR051980">
    <property type="entry name" value="WD_repeat_MORG1"/>
</dbReference>
<accession>A0A7K7AEZ1</accession>
<sequence length="219" mass="23026">VSAGSIDSSVRCWDCRSRRPEPVQVLDEAKDGVSSVKVSDHEILAGSVDGRVRRYDLRAGELYSDYVGSPVTCVCFTKDGQCVLVASLASPLRLLDKDTGEMLGEYGRLCGDAGGTRGGHGGTPTSPACPRRRYCGHRSSACRLDCVLSERDAHVGCASEDGAVYLWDLVEGSLALRLPVGQGAVQALAFHPTRPVLLAATGGTLQLWDTGDTAGDTGG</sequence>
<dbReference type="InterPro" id="IPR036322">
    <property type="entry name" value="WD40_repeat_dom_sf"/>
</dbReference>
<name>A0A7K7AEZ1_9AVES</name>
<dbReference type="Pfam" id="PF00400">
    <property type="entry name" value="WD40"/>
    <property type="match status" value="1"/>
</dbReference>
<comment type="similarity">
    <text evidence="3">Belongs to the WD repeat MORG1 family.</text>
</comment>
<evidence type="ECO:0000256" key="2">
    <source>
        <dbReference type="ARBA" id="ARBA00022490"/>
    </source>
</evidence>
<dbReference type="EMBL" id="VZSG01003624">
    <property type="protein sequence ID" value="NWX94730.1"/>
    <property type="molecule type" value="Genomic_DNA"/>
</dbReference>
<keyword evidence="7" id="KW-1185">Reference proteome</keyword>
<dbReference type="PANTHER" id="PTHR22842">
    <property type="entry name" value="WD40 REPEAT PROTEIN"/>
    <property type="match status" value="1"/>
</dbReference>
<comment type="caution">
    <text evidence="6">The sequence shown here is derived from an EMBL/GenBank/DDBJ whole genome shotgun (WGS) entry which is preliminary data.</text>
</comment>
<feature type="non-terminal residue" evidence="6">
    <location>
        <position position="219"/>
    </location>
</feature>
<gene>
    <name evidence="6" type="primary">Wdr83</name>
    <name evidence="6" type="ORF">NOTPEN_R14089</name>
</gene>